<evidence type="ECO:0000313" key="7">
    <source>
        <dbReference type="Proteomes" id="UP000198575"/>
    </source>
</evidence>
<dbReference type="OrthoDB" id="5173551at2"/>
<evidence type="ECO:0000256" key="4">
    <source>
        <dbReference type="HAMAP-Rule" id="MF_00923"/>
    </source>
</evidence>
<dbReference type="EMBL" id="FOVF01000001">
    <property type="protein sequence ID" value="SFM95367.1"/>
    <property type="molecule type" value="Genomic_DNA"/>
</dbReference>
<dbReference type="PANTHER" id="PTHR34512">
    <property type="entry name" value="CELL SURFACE PROTEIN"/>
    <property type="match status" value="1"/>
</dbReference>
<dbReference type="InterPro" id="IPR017687">
    <property type="entry name" value="BamB"/>
</dbReference>
<organism evidence="6 7">
    <name type="scientific">Dokdonella immobilis</name>
    <dbReference type="NCBI Taxonomy" id="578942"/>
    <lineage>
        <taxon>Bacteria</taxon>
        <taxon>Pseudomonadati</taxon>
        <taxon>Pseudomonadota</taxon>
        <taxon>Gammaproteobacteria</taxon>
        <taxon>Lysobacterales</taxon>
        <taxon>Rhodanobacteraceae</taxon>
        <taxon>Dokdonella</taxon>
    </lineage>
</organism>
<dbReference type="SMART" id="SM00564">
    <property type="entry name" value="PQQ"/>
    <property type="match status" value="6"/>
</dbReference>
<dbReference type="PANTHER" id="PTHR34512:SF30">
    <property type="entry name" value="OUTER MEMBRANE PROTEIN ASSEMBLY FACTOR BAMB"/>
    <property type="match status" value="1"/>
</dbReference>
<reference evidence="6 7" key="1">
    <citation type="submission" date="2016-10" db="EMBL/GenBank/DDBJ databases">
        <authorList>
            <person name="de Groot N.N."/>
        </authorList>
    </citation>
    <scope>NUCLEOTIDE SEQUENCE [LARGE SCALE GENOMIC DNA]</scope>
    <source>
        <strain evidence="6 7">CGMCC 1.7659</strain>
    </source>
</reference>
<dbReference type="PROSITE" id="PS51257">
    <property type="entry name" value="PROKAR_LIPOPROTEIN"/>
    <property type="match status" value="1"/>
</dbReference>
<comment type="subcellular location">
    <subcellularLocation>
        <location evidence="4">Cell outer membrane</location>
        <topology evidence="4">Lipid-anchor</topology>
    </subcellularLocation>
</comment>
<evidence type="ECO:0000256" key="2">
    <source>
        <dbReference type="ARBA" id="ARBA00023136"/>
    </source>
</evidence>
<keyword evidence="1 4" id="KW-0732">Signal</keyword>
<dbReference type="STRING" id="578942.SAMN05216289_10150"/>
<dbReference type="Proteomes" id="UP000198575">
    <property type="component" value="Unassembled WGS sequence"/>
</dbReference>
<dbReference type="Pfam" id="PF13360">
    <property type="entry name" value="PQQ_2"/>
    <property type="match status" value="1"/>
</dbReference>
<name>A0A1I4V296_9GAMM</name>
<dbReference type="RefSeq" id="WP_092403886.1">
    <property type="nucleotide sequence ID" value="NZ_FOVF01000001.1"/>
</dbReference>
<feature type="domain" description="Pyrrolo-quinoline quinone repeat" evidence="5">
    <location>
        <begin position="79"/>
        <end position="311"/>
    </location>
</feature>
<dbReference type="InterPro" id="IPR002372">
    <property type="entry name" value="PQQ_rpt_dom"/>
</dbReference>
<dbReference type="GO" id="GO:0051205">
    <property type="term" value="P:protein insertion into membrane"/>
    <property type="evidence" value="ECO:0007669"/>
    <property type="project" value="UniProtKB-UniRule"/>
</dbReference>
<comment type="similarity">
    <text evidence="4">Belongs to the BamB family.</text>
</comment>
<accession>A0A1I4V296</accession>
<evidence type="ECO:0000256" key="3">
    <source>
        <dbReference type="ARBA" id="ARBA00023237"/>
    </source>
</evidence>
<dbReference type="InterPro" id="IPR015943">
    <property type="entry name" value="WD40/YVTN_repeat-like_dom_sf"/>
</dbReference>
<keyword evidence="2 4" id="KW-0472">Membrane</keyword>
<comment type="function">
    <text evidence="4">Part of the outer membrane protein assembly complex, which is involved in assembly and insertion of beta-barrel proteins into the outer membrane.</text>
</comment>
<dbReference type="AlphaFoldDB" id="A0A1I4V296"/>
<protein>
    <recommendedName>
        <fullName evidence="4">Outer membrane protein assembly factor BamB</fullName>
    </recommendedName>
</protein>
<keyword evidence="4" id="KW-0449">Lipoprotein</keyword>
<evidence type="ECO:0000256" key="1">
    <source>
        <dbReference type="ARBA" id="ARBA00022729"/>
    </source>
</evidence>
<gene>
    <name evidence="4" type="primary">bamB</name>
    <name evidence="6" type="ORF">SAMN05216289_10150</name>
</gene>
<dbReference type="InterPro" id="IPR011047">
    <property type="entry name" value="Quinoprotein_ADH-like_sf"/>
</dbReference>
<keyword evidence="7" id="KW-1185">Reference proteome</keyword>
<dbReference type="GO" id="GO:0009279">
    <property type="term" value="C:cell outer membrane"/>
    <property type="evidence" value="ECO:0007669"/>
    <property type="project" value="UniProtKB-SubCell"/>
</dbReference>
<comment type="subunit">
    <text evidence="4">Part of the Bam complex.</text>
</comment>
<dbReference type="SUPFAM" id="SSF50998">
    <property type="entry name" value="Quinoprotein alcohol dehydrogenase-like"/>
    <property type="match status" value="1"/>
</dbReference>
<dbReference type="GO" id="GO:0043165">
    <property type="term" value="P:Gram-negative-bacterium-type cell outer membrane assembly"/>
    <property type="evidence" value="ECO:0007669"/>
    <property type="project" value="UniProtKB-UniRule"/>
</dbReference>
<dbReference type="NCBIfam" id="TIGR03300">
    <property type="entry name" value="assembly_YfgL"/>
    <property type="match status" value="1"/>
</dbReference>
<evidence type="ECO:0000313" key="6">
    <source>
        <dbReference type="EMBL" id="SFM95367.1"/>
    </source>
</evidence>
<keyword evidence="3 4" id="KW-0998">Cell outer membrane</keyword>
<sequence length="385" mass="40454">MKRALLAVVIVSAALGGCNWIKGLGKKDNVEPPTALVEFAPSVSVETLWSASIGKGAGKSGARMHPAVVGDRLYVASVDGAVQALDAANGRTLWSSRDKKLRWAGGPAASDDLVVVGSLNGQVRGFSAADGSERWQTQLSSEIICAPAIADGVVAVRSQDGRLFGLDPADGTQRWVYEQTVPVLSLRGSASPLIGGGFVFDGYDSGRIVAVRQTDGAPAWSQVLSAGEGRTEVERLADADGQLVLDNGQLFATSYHGQIASFYADSGRPAWARELSSFAGLAVGATAVVVSDADGNVWAFDRQSGANLWKQEGLLHRWLSPPAIVGNYAVVGDLEGYVHWLSLEDGSFSARERIGKKPIESAPVVSGDTLYIEDAGGRIAAFRTQ</sequence>
<evidence type="ECO:0000259" key="5">
    <source>
        <dbReference type="Pfam" id="PF13360"/>
    </source>
</evidence>
<dbReference type="HAMAP" id="MF_00923">
    <property type="entry name" value="OM_assembly_BamB"/>
    <property type="match status" value="1"/>
</dbReference>
<dbReference type="InterPro" id="IPR018391">
    <property type="entry name" value="PQQ_b-propeller_rpt"/>
</dbReference>
<proteinExistence type="inferred from homology"/>
<keyword evidence="4" id="KW-0564">Palmitate</keyword>
<dbReference type="Gene3D" id="2.130.10.10">
    <property type="entry name" value="YVTN repeat-like/Quinoprotein amine dehydrogenase"/>
    <property type="match status" value="1"/>
</dbReference>